<sequence>MSDGVEQGGAASSAALRRVLTQVGGRATLDSLVNLAGADLTTLLLEVMRRRARKQTAPELLRRYRADRFVSPADTPFPLLRDTEHRVLSALPSEFELLTLSPVAPLGTNSVPATVDQNKVISAIRGTEVAADPTNALALEAAVRRAHLLSKDARSADVVRLAAIQRVVRAQPVAGQASFAHFTLAGVVSAGRDIGNSAFERHHALEHLRFMVDAVGGIENAHVEIGLTCLEEQFAAVAETIAAELSPRPGIVVIDDPHRTTGRGYYHGFCFRVAVVAANRRHEVGDGGFVDWTRKLLGNRKERLLISGLGIDRLAYSGQFRPPEPPT</sequence>
<keyword evidence="2" id="KW-1185">Reference proteome</keyword>
<protein>
    <submittedName>
        <fullName evidence="1">Uncharacterized protein</fullName>
    </submittedName>
</protein>
<dbReference type="KEGG" id="nah:F5544_31550"/>
<dbReference type="RefSeq" id="WP_167476597.1">
    <property type="nucleotide sequence ID" value="NZ_CP046172.1"/>
</dbReference>
<reference evidence="1 2" key="1">
    <citation type="journal article" date="2019" name="ACS Chem. Biol.">
        <title>Identification and Mobilization of a Cryptic Antibiotic Biosynthesis Gene Locus from a Human-Pathogenic Nocardia Isolate.</title>
        <authorList>
            <person name="Herisse M."/>
            <person name="Ishida K."/>
            <person name="Porter J.L."/>
            <person name="Howden B."/>
            <person name="Hertweck C."/>
            <person name="Stinear T.P."/>
            <person name="Pidot S.J."/>
        </authorList>
    </citation>
    <scope>NUCLEOTIDE SEQUENCE [LARGE SCALE GENOMIC DNA]</scope>
    <source>
        <strain evidence="1 2">AUSMDU00012717</strain>
    </source>
</reference>
<name>A0A6G9YLT9_9NOCA</name>
<dbReference type="EMBL" id="CP046172">
    <property type="protein sequence ID" value="QIS14151.1"/>
    <property type="molecule type" value="Genomic_DNA"/>
</dbReference>
<gene>
    <name evidence="1" type="ORF">F5544_31550</name>
</gene>
<dbReference type="AlphaFoldDB" id="A0A6G9YLT9"/>
<proteinExistence type="predicted"/>
<accession>A0A6G9YLT9</accession>
<dbReference type="Proteomes" id="UP000503540">
    <property type="component" value="Chromosome"/>
</dbReference>
<organism evidence="1 2">
    <name type="scientific">Nocardia arthritidis</name>
    <dbReference type="NCBI Taxonomy" id="228602"/>
    <lineage>
        <taxon>Bacteria</taxon>
        <taxon>Bacillati</taxon>
        <taxon>Actinomycetota</taxon>
        <taxon>Actinomycetes</taxon>
        <taxon>Mycobacteriales</taxon>
        <taxon>Nocardiaceae</taxon>
        <taxon>Nocardia</taxon>
    </lineage>
</organism>
<evidence type="ECO:0000313" key="2">
    <source>
        <dbReference type="Proteomes" id="UP000503540"/>
    </source>
</evidence>
<evidence type="ECO:0000313" key="1">
    <source>
        <dbReference type="EMBL" id="QIS14151.1"/>
    </source>
</evidence>